<name>A0AAV3V0G6_9ALTE</name>
<evidence type="ECO:0000256" key="1">
    <source>
        <dbReference type="SAM" id="MobiDB-lite"/>
    </source>
</evidence>
<evidence type="ECO:0000259" key="2">
    <source>
        <dbReference type="Pfam" id="PF02120"/>
    </source>
</evidence>
<gene>
    <name evidence="3" type="ORF">GCHA_2575</name>
</gene>
<feature type="compositionally biased region" description="Low complexity" evidence="1">
    <location>
        <begin position="113"/>
        <end position="144"/>
    </location>
</feature>
<feature type="region of interest" description="Disordered" evidence="1">
    <location>
        <begin position="599"/>
        <end position="619"/>
    </location>
</feature>
<reference evidence="3 4" key="1">
    <citation type="journal article" date="2017" name="Antonie Van Leeuwenhoek">
        <title>Rhizobium rhizosphaerae sp. nov., a novel species isolated from rice rhizosphere.</title>
        <authorList>
            <person name="Zhao J.J."/>
            <person name="Zhang J."/>
            <person name="Zhang R.J."/>
            <person name="Zhang C.W."/>
            <person name="Yin H.Q."/>
            <person name="Zhang X.X."/>
        </authorList>
    </citation>
    <scope>NUCLEOTIDE SEQUENCE [LARGE SCALE GENOMIC DNA]</scope>
    <source>
        <strain evidence="3 4">S18K6</strain>
    </source>
</reference>
<sequence>MSDSPPIPSKQSAHVAPTHVAPTHVAPKVQQSDAAKNAKQSAPEVIIKQVSPTQVSVRSSNQGQSVTLDSTDIKGQIDSNQRYNVTVTSRSVVSSANNANVRADVTLSAAASASSSASTAPQPTATSDSTTSSPAAKANAASNSTPPPAATLPQPQNATKDSAYKAANSAKTSEQLTKAITALQSQSPTVQNASLSSSQSGAEPRIAGGSNALTSNSNTSSTLQYQINKEQVNKNQLTSTPVLEFSKAQPLNANIGELNRTISSQQLERILRLPPSQFQAARIPPSLLTTQAQVVSQSGQTLTLNFNVLKNQQNLSLAVSPSTPSTIKNQDTVNVQLKPVGSHWQVLLSNKDTGTQSIASKTANEHIAPVLKQLLVNGASSSSVPLSQRAATQTALTSPILSINIDSKVLSKSLSQVLKTAPNPDSAPHLETATRAPNIASSERHSPQKTPSNTGLLEAIQNIPPTKISLAINKDGSANIQNMDALSTSSPPVQIKVTQQNISNVLALIKTLNITVDPQTLKALASMSDAANNALAKENSGSNHLIDSPTPKDFVAKNSVSAVASVRQGISKIINALGGERAPEVKSASAMLGKGITPEVSTKALGPNPSANQNAKVEPTVAQAESVKTPTLDKLERRETVNIAAPEMTAKVKAQAIEVLHTLLRVVQARAEQPSESLNRLASALNDTQFIEEPAVKNIKEQVLEQIKQNIPQGKEQDAGQIRQLLTNQALSLSATQIISPVAGQGMLSGLVTLIQISLASRFARNQPQQGEKVSQGLNALFSSDPISSAGKTQSSAPVSPKGLSEFAQLEQKHQILREISRFFAGHQSSKISNAEQLLQGQDSFYYTLPSAFGNKLQDIELLVKRENDTSKDQQNEGAANSRIWHLTMKLSAGDLGELLTKAKLRQGTLELDFYTSNEQTKHQVMNYLPLFNKRLTALGIEVTKSQCQLGKIPDTLRQRPYQLLQTQV</sequence>
<feature type="compositionally biased region" description="Low complexity" evidence="1">
    <location>
        <begin position="207"/>
        <end position="218"/>
    </location>
</feature>
<dbReference type="InterPro" id="IPR021136">
    <property type="entry name" value="Flagellar_hook_control-like_C"/>
</dbReference>
<dbReference type="EMBL" id="BAEM01000033">
    <property type="protein sequence ID" value="GAC10522.1"/>
    <property type="molecule type" value="Genomic_DNA"/>
</dbReference>
<feature type="domain" description="Flagellar hook-length control protein-like C-terminal" evidence="2">
    <location>
        <begin position="876"/>
        <end position="951"/>
    </location>
</feature>
<feature type="compositionally biased region" description="Polar residues" evidence="1">
    <location>
        <begin position="185"/>
        <end position="201"/>
    </location>
</feature>
<dbReference type="InterPro" id="IPR038610">
    <property type="entry name" value="FliK-like_C_sf"/>
</dbReference>
<dbReference type="Pfam" id="PF02120">
    <property type="entry name" value="Flg_hook"/>
    <property type="match status" value="1"/>
</dbReference>
<dbReference type="Proteomes" id="UP000006320">
    <property type="component" value="Unassembled WGS sequence"/>
</dbReference>
<evidence type="ECO:0000313" key="4">
    <source>
        <dbReference type="Proteomes" id="UP000006320"/>
    </source>
</evidence>
<comment type="caution">
    <text evidence="3">The sequence shown here is derived from an EMBL/GenBank/DDBJ whole genome shotgun (WGS) entry which is preliminary data.</text>
</comment>
<feature type="region of interest" description="Disordered" evidence="1">
    <location>
        <begin position="185"/>
        <end position="218"/>
    </location>
</feature>
<protein>
    <recommendedName>
        <fullName evidence="2">Flagellar hook-length control protein-like C-terminal domain-containing protein</fullName>
    </recommendedName>
</protein>
<accession>A0AAV3V0G6</accession>
<dbReference type="AlphaFoldDB" id="A0AAV3V0G6"/>
<proteinExistence type="predicted"/>
<feature type="region of interest" description="Disordered" evidence="1">
    <location>
        <begin position="113"/>
        <end position="170"/>
    </location>
</feature>
<feature type="compositionally biased region" description="Polar residues" evidence="1">
    <location>
        <begin position="50"/>
        <end position="70"/>
    </location>
</feature>
<dbReference type="RefSeq" id="WP_007988529.1">
    <property type="nucleotide sequence ID" value="NZ_BAEM01000033.1"/>
</dbReference>
<feature type="compositionally biased region" description="Polar residues" evidence="1">
    <location>
        <begin position="29"/>
        <end position="40"/>
    </location>
</feature>
<organism evidence="3 4">
    <name type="scientific">Paraglaciecola chathamensis S18K6</name>
    <dbReference type="NCBI Taxonomy" id="1127672"/>
    <lineage>
        <taxon>Bacteria</taxon>
        <taxon>Pseudomonadati</taxon>
        <taxon>Pseudomonadota</taxon>
        <taxon>Gammaproteobacteria</taxon>
        <taxon>Alteromonadales</taxon>
        <taxon>Alteromonadaceae</taxon>
        <taxon>Paraglaciecola</taxon>
    </lineage>
</organism>
<dbReference type="Gene3D" id="3.30.750.140">
    <property type="match status" value="1"/>
</dbReference>
<feature type="region of interest" description="Disordered" evidence="1">
    <location>
        <begin position="1"/>
        <end position="83"/>
    </location>
</feature>
<evidence type="ECO:0000313" key="3">
    <source>
        <dbReference type="EMBL" id="GAC10522.1"/>
    </source>
</evidence>